<evidence type="ECO:0000313" key="3">
    <source>
        <dbReference type="Proteomes" id="UP000623250"/>
    </source>
</evidence>
<dbReference type="PRINTS" id="PR00778">
    <property type="entry name" value="HTHARSR"/>
</dbReference>
<dbReference type="SUPFAM" id="SSF46785">
    <property type="entry name" value="Winged helix' DNA-binding domain"/>
    <property type="match status" value="1"/>
</dbReference>
<dbReference type="EMBL" id="JAEMUK010000008">
    <property type="protein sequence ID" value="MBJ7542709.1"/>
    <property type="molecule type" value="Genomic_DNA"/>
</dbReference>
<dbReference type="AlphaFoldDB" id="A0A8I1KJB9"/>
<evidence type="ECO:0000313" key="2">
    <source>
        <dbReference type="EMBL" id="MBJ7542709.1"/>
    </source>
</evidence>
<dbReference type="CDD" id="cd00090">
    <property type="entry name" value="HTH_ARSR"/>
    <property type="match status" value="1"/>
</dbReference>
<gene>
    <name evidence="2" type="ORF">JDN41_03965</name>
</gene>
<proteinExistence type="predicted"/>
<dbReference type="GO" id="GO:0003700">
    <property type="term" value="F:DNA-binding transcription factor activity"/>
    <property type="evidence" value="ECO:0007669"/>
    <property type="project" value="InterPro"/>
</dbReference>
<comment type="caution">
    <text evidence="2">The sequence shown here is derived from an EMBL/GenBank/DDBJ whole genome shotgun (WGS) entry which is preliminary data.</text>
</comment>
<dbReference type="Proteomes" id="UP000623250">
    <property type="component" value="Unassembled WGS sequence"/>
</dbReference>
<dbReference type="InterPro" id="IPR011991">
    <property type="entry name" value="ArsR-like_HTH"/>
</dbReference>
<reference evidence="2 3" key="1">
    <citation type="submission" date="2020-12" db="EMBL/GenBank/DDBJ databases">
        <title>Revised draft genomes of Rhodomicrobium vannielii ATCC 17100 and Rhodomicrobium udaipurense JA643.</title>
        <authorList>
            <person name="Conners E.M."/>
            <person name="Davenport E.J."/>
            <person name="Bose A."/>
        </authorList>
    </citation>
    <scope>NUCLEOTIDE SEQUENCE [LARGE SCALE GENOMIC DNA]</scope>
    <source>
        <strain evidence="2 3">JA643</strain>
    </source>
</reference>
<dbReference type="InterPro" id="IPR001845">
    <property type="entry name" value="HTH_ArsR_DNA-bd_dom"/>
</dbReference>
<protein>
    <submittedName>
        <fullName evidence="2">Helix-turn-helix transcriptional regulator</fullName>
    </submittedName>
</protein>
<evidence type="ECO:0000259" key="1">
    <source>
        <dbReference type="PROSITE" id="PS50987"/>
    </source>
</evidence>
<dbReference type="Gene3D" id="1.10.10.10">
    <property type="entry name" value="Winged helix-like DNA-binding domain superfamily/Winged helix DNA-binding domain"/>
    <property type="match status" value="1"/>
</dbReference>
<organism evidence="2 3">
    <name type="scientific">Rhodomicrobium udaipurense</name>
    <dbReference type="NCBI Taxonomy" id="1202716"/>
    <lineage>
        <taxon>Bacteria</taxon>
        <taxon>Pseudomonadati</taxon>
        <taxon>Pseudomonadota</taxon>
        <taxon>Alphaproteobacteria</taxon>
        <taxon>Hyphomicrobiales</taxon>
        <taxon>Hyphomicrobiaceae</taxon>
        <taxon>Rhodomicrobium</taxon>
    </lineage>
</organism>
<sequence length="127" mass="13819">MAEDDPIRETCAPLRLEAVLYALSDPVRLHIVRNLSERGELACFAAVTGLDIAKSTQSHHYRVLREAGIIAQRKEGVCFITALRRGEIDARFPGLLDAVLRNMDTCAAARSHAEQCGSAPAEGDPYG</sequence>
<dbReference type="SMART" id="SM00418">
    <property type="entry name" value="HTH_ARSR"/>
    <property type="match status" value="1"/>
</dbReference>
<keyword evidence="3" id="KW-1185">Reference proteome</keyword>
<name>A0A8I1KJB9_9HYPH</name>
<dbReference type="InterPro" id="IPR036388">
    <property type="entry name" value="WH-like_DNA-bd_sf"/>
</dbReference>
<dbReference type="Pfam" id="PF12840">
    <property type="entry name" value="HTH_20"/>
    <property type="match status" value="1"/>
</dbReference>
<dbReference type="InterPro" id="IPR036390">
    <property type="entry name" value="WH_DNA-bd_sf"/>
</dbReference>
<feature type="domain" description="HTH arsR-type" evidence="1">
    <location>
        <begin position="8"/>
        <end position="103"/>
    </location>
</feature>
<dbReference type="PROSITE" id="PS50987">
    <property type="entry name" value="HTH_ARSR_2"/>
    <property type="match status" value="1"/>
</dbReference>
<accession>A0A8I1KJB9</accession>
<dbReference type="RefSeq" id="WP_052036918.1">
    <property type="nucleotide sequence ID" value="NZ_JAEMUK010000008.1"/>
</dbReference>